<dbReference type="InterPro" id="IPR001251">
    <property type="entry name" value="CRAL-TRIO_dom"/>
</dbReference>
<dbReference type="Pfam" id="PF00650">
    <property type="entry name" value="CRAL_TRIO"/>
    <property type="match status" value="1"/>
</dbReference>
<accession>A0A6C0HY57</accession>
<dbReference type="AlphaFoldDB" id="A0A6C0HY57"/>
<evidence type="ECO:0000313" key="2">
    <source>
        <dbReference type="EMBL" id="QHT85711.1"/>
    </source>
</evidence>
<proteinExistence type="predicted"/>
<feature type="domain" description="CRAL-TRIO" evidence="1">
    <location>
        <begin position="42"/>
        <end position="135"/>
    </location>
</feature>
<dbReference type="InterPro" id="IPR036865">
    <property type="entry name" value="CRAL-TRIO_dom_sf"/>
</dbReference>
<name>A0A6C0HY57_9ZZZZ</name>
<evidence type="ECO:0000259" key="1">
    <source>
        <dbReference type="Pfam" id="PF00650"/>
    </source>
</evidence>
<sequence length="142" mass="16205">MCNICQIDPTAHSFHKIWTCNPAINLFYSCPAKATKYYESAGVIEHFRVYLSENGQNAWAYIVDCEGYTLAHATQINSSITLVKMVKEKYIGSLKKVWIVNYSWQFGIIMNILLALLPEDVKRLVELTDKTVEQIQSLALII</sequence>
<reference evidence="2" key="1">
    <citation type="journal article" date="2020" name="Nature">
        <title>Giant virus diversity and host interactions through global metagenomics.</title>
        <authorList>
            <person name="Schulz F."/>
            <person name="Roux S."/>
            <person name="Paez-Espino D."/>
            <person name="Jungbluth S."/>
            <person name="Walsh D.A."/>
            <person name="Denef V.J."/>
            <person name="McMahon K.D."/>
            <person name="Konstantinidis K.T."/>
            <person name="Eloe-Fadrosh E.A."/>
            <person name="Kyrpides N.C."/>
            <person name="Woyke T."/>
        </authorList>
    </citation>
    <scope>NUCLEOTIDE SEQUENCE</scope>
    <source>
        <strain evidence="2">GVMAG-M-3300023184-182</strain>
    </source>
</reference>
<dbReference type="CDD" id="cd00170">
    <property type="entry name" value="SEC14"/>
    <property type="match status" value="1"/>
</dbReference>
<organism evidence="2">
    <name type="scientific">viral metagenome</name>
    <dbReference type="NCBI Taxonomy" id="1070528"/>
    <lineage>
        <taxon>unclassified sequences</taxon>
        <taxon>metagenomes</taxon>
        <taxon>organismal metagenomes</taxon>
    </lineage>
</organism>
<protein>
    <recommendedName>
        <fullName evidence="1">CRAL-TRIO domain-containing protein</fullName>
    </recommendedName>
</protein>
<dbReference type="EMBL" id="MN740044">
    <property type="protein sequence ID" value="QHT85711.1"/>
    <property type="molecule type" value="Genomic_DNA"/>
</dbReference>
<dbReference type="SUPFAM" id="SSF52087">
    <property type="entry name" value="CRAL/TRIO domain"/>
    <property type="match status" value="1"/>
</dbReference>
<dbReference type="Gene3D" id="3.40.525.10">
    <property type="entry name" value="CRAL-TRIO lipid binding domain"/>
    <property type="match status" value="1"/>
</dbReference>